<dbReference type="SUPFAM" id="SSF63380">
    <property type="entry name" value="Riboflavin synthase domain-like"/>
    <property type="match status" value="1"/>
</dbReference>
<dbReference type="CDD" id="cd06193">
    <property type="entry name" value="siderophore_interacting"/>
    <property type="match status" value="1"/>
</dbReference>
<dbReference type="OrthoDB" id="9814826at2"/>
<dbReference type="InterPro" id="IPR007037">
    <property type="entry name" value="SIP_rossman_dom"/>
</dbReference>
<dbReference type="InterPro" id="IPR013113">
    <property type="entry name" value="SIP_FAD-bd"/>
</dbReference>
<dbReference type="PROSITE" id="PS51384">
    <property type="entry name" value="FAD_FR"/>
    <property type="match status" value="1"/>
</dbReference>
<evidence type="ECO:0000313" key="3">
    <source>
        <dbReference type="EMBL" id="PKR89120.1"/>
    </source>
</evidence>
<sequence>MRADLLDQLDRFDAIRRANRRRAVTVVEAFDLTPHMRRVVLKELEPDHEDPAGPAEWIKLHVPSPGAGRKHGRAYTVRERRAGSLTIDMAMHGGLCASWARRARPGDRAHISGPRRGFRLDWPPQDILLGADETGLPAVASILAGLPRAARGTVWLEVPDRRDVLALDAPPAVALHFLPRNTAPPGQLLAKAMRETPLSPETRVWVAAERAAALDLREHFEAILPRNQVLTSGYWRRPYGSAMPL</sequence>
<dbReference type="InterPro" id="IPR017938">
    <property type="entry name" value="Riboflavin_synthase-like_b-brl"/>
</dbReference>
<reference evidence="3 4" key="1">
    <citation type="submission" date="2017-12" db="EMBL/GenBank/DDBJ databases">
        <title>Anaerobic carbon monoxide metabolism by Pleomorphomonas carboxyditropha sp. nov., a new mesophilic hydrogenogenic carboxidotroph.</title>
        <authorList>
            <person name="Esquivel-Elizondo S."/>
            <person name="Krajmalnik-Brown R."/>
        </authorList>
    </citation>
    <scope>NUCLEOTIDE SEQUENCE [LARGE SCALE GENOMIC DNA]</scope>
    <source>
        <strain evidence="3 4">R5-392</strain>
    </source>
</reference>
<accession>A0A1I4WI81</accession>
<evidence type="ECO:0000259" key="2">
    <source>
        <dbReference type="PROSITE" id="PS51384"/>
    </source>
</evidence>
<evidence type="ECO:0000256" key="1">
    <source>
        <dbReference type="ARBA" id="ARBA00035644"/>
    </source>
</evidence>
<dbReference type="PANTHER" id="PTHR30157">
    <property type="entry name" value="FERRIC REDUCTASE, NADPH-DEPENDENT"/>
    <property type="match status" value="1"/>
</dbReference>
<dbReference type="PANTHER" id="PTHR30157:SF0">
    <property type="entry name" value="NADPH-DEPENDENT FERRIC-CHELATE REDUCTASE"/>
    <property type="match status" value="1"/>
</dbReference>
<dbReference type="RefSeq" id="WP_101289363.1">
    <property type="nucleotide sequence ID" value="NZ_FOUQ01000017.1"/>
</dbReference>
<dbReference type="Gene3D" id="2.40.30.10">
    <property type="entry name" value="Translation factors"/>
    <property type="match status" value="1"/>
</dbReference>
<keyword evidence="4" id="KW-1185">Reference proteome</keyword>
<proteinExistence type="inferred from homology"/>
<dbReference type="AlphaFoldDB" id="A0A1I4WI81"/>
<dbReference type="Proteomes" id="UP000233491">
    <property type="component" value="Unassembled WGS sequence"/>
</dbReference>
<dbReference type="Pfam" id="PF04954">
    <property type="entry name" value="SIP"/>
    <property type="match status" value="1"/>
</dbReference>
<gene>
    <name evidence="3" type="ORF">CXZ10_11435</name>
</gene>
<comment type="similarity">
    <text evidence="1">Belongs to the SIP oxidoreductase family.</text>
</comment>
<dbReference type="Pfam" id="PF08021">
    <property type="entry name" value="FAD_binding_9"/>
    <property type="match status" value="1"/>
</dbReference>
<evidence type="ECO:0000313" key="4">
    <source>
        <dbReference type="Proteomes" id="UP000233491"/>
    </source>
</evidence>
<dbReference type="InterPro" id="IPR017927">
    <property type="entry name" value="FAD-bd_FR_type"/>
</dbReference>
<dbReference type="InterPro" id="IPR039261">
    <property type="entry name" value="FNR_nucleotide-bd"/>
</dbReference>
<dbReference type="EMBL" id="PJNW01000008">
    <property type="protein sequence ID" value="PKR89120.1"/>
    <property type="molecule type" value="Genomic_DNA"/>
</dbReference>
<name>A0A1I4WI81_9HYPH</name>
<dbReference type="GO" id="GO:0016491">
    <property type="term" value="F:oxidoreductase activity"/>
    <property type="evidence" value="ECO:0007669"/>
    <property type="project" value="InterPro"/>
</dbReference>
<comment type="caution">
    <text evidence="3">The sequence shown here is derived from an EMBL/GenBank/DDBJ whole genome shotgun (WGS) entry which is preliminary data.</text>
</comment>
<organism evidence="3 4">
    <name type="scientific">Pleomorphomonas diazotrophica</name>
    <dbReference type="NCBI Taxonomy" id="1166257"/>
    <lineage>
        <taxon>Bacteria</taxon>
        <taxon>Pseudomonadati</taxon>
        <taxon>Pseudomonadota</taxon>
        <taxon>Alphaproteobacteria</taxon>
        <taxon>Hyphomicrobiales</taxon>
        <taxon>Pleomorphomonadaceae</taxon>
        <taxon>Pleomorphomonas</taxon>
    </lineage>
</organism>
<dbReference type="Gene3D" id="3.40.50.80">
    <property type="entry name" value="Nucleotide-binding domain of ferredoxin-NADP reductase (FNR) module"/>
    <property type="match status" value="1"/>
</dbReference>
<protein>
    <recommendedName>
        <fullName evidence="2">FAD-binding FR-type domain-containing protein</fullName>
    </recommendedName>
</protein>
<feature type="domain" description="FAD-binding FR-type" evidence="2">
    <location>
        <begin position="19"/>
        <end position="121"/>
    </location>
</feature>
<dbReference type="InterPro" id="IPR039374">
    <property type="entry name" value="SIP_fam"/>
</dbReference>